<evidence type="ECO:0000256" key="3">
    <source>
        <dbReference type="ARBA" id="ARBA00022692"/>
    </source>
</evidence>
<feature type="transmembrane region" description="Helical" evidence="6">
    <location>
        <begin position="90"/>
        <end position="107"/>
    </location>
</feature>
<dbReference type="PANTHER" id="PTHR30482:SF20">
    <property type="entry name" value="HIGH-AFFINITY BRANCHED-CHAIN AMINO ACID TRANSPORT SYSTEM PERMEASE PROTEIN LIVM"/>
    <property type="match status" value="1"/>
</dbReference>
<feature type="transmembrane region" description="Helical" evidence="6">
    <location>
        <begin position="113"/>
        <end position="131"/>
    </location>
</feature>
<dbReference type="Pfam" id="PF11862">
    <property type="entry name" value="DUF3382"/>
    <property type="match status" value="1"/>
</dbReference>
<feature type="transmembrane region" description="Helical" evidence="6">
    <location>
        <begin position="260"/>
        <end position="278"/>
    </location>
</feature>
<dbReference type="Proteomes" id="UP001499994">
    <property type="component" value="Unassembled WGS sequence"/>
</dbReference>
<feature type="transmembrane region" description="Helical" evidence="6">
    <location>
        <begin position="167"/>
        <end position="185"/>
    </location>
</feature>
<dbReference type="CDD" id="cd06581">
    <property type="entry name" value="TM_PBP1_LivM_like"/>
    <property type="match status" value="1"/>
</dbReference>
<reference evidence="9" key="1">
    <citation type="journal article" date="2019" name="Int. J. Syst. Evol. Microbiol.">
        <title>The Global Catalogue of Microorganisms (GCM) 10K type strain sequencing project: providing services to taxonomists for standard genome sequencing and annotation.</title>
        <authorList>
            <consortium name="The Broad Institute Genomics Platform"/>
            <consortium name="The Broad Institute Genome Sequencing Center for Infectious Disease"/>
            <person name="Wu L."/>
            <person name="Ma J."/>
        </authorList>
    </citation>
    <scope>NUCLEOTIDE SEQUENCE [LARGE SCALE GENOMIC DNA]</scope>
    <source>
        <strain evidence="9">JCM 17201</strain>
    </source>
</reference>
<keyword evidence="5 6" id="KW-0472">Membrane</keyword>
<keyword evidence="2" id="KW-1003">Cell membrane</keyword>
<protein>
    <submittedName>
        <fullName evidence="8">High-affinity branched-chain amino acid ABC transporter permease LivM</fullName>
    </submittedName>
</protein>
<dbReference type="InterPro" id="IPR043428">
    <property type="entry name" value="LivM-like"/>
</dbReference>
<dbReference type="RefSeq" id="WP_346082617.1">
    <property type="nucleotide sequence ID" value="NZ_BAABDG010000009.1"/>
</dbReference>
<evidence type="ECO:0000256" key="6">
    <source>
        <dbReference type="SAM" id="Phobius"/>
    </source>
</evidence>
<evidence type="ECO:0000256" key="2">
    <source>
        <dbReference type="ARBA" id="ARBA00022475"/>
    </source>
</evidence>
<evidence type="ECO:0000256" key="4">
    <source>
        <dbReference type="ARBA" id="ARBA00022989"/>
    </source>
</evidence>
<organism evidence="8 9">
    <name type="scientific">Gibbsiella dentisursi</name>
    <dbReference type="NCBI Taxonomy" id="796890"/>
    <lineage>
        <taxon>Bacteria</taxon>
        <taxon>Pseudomonadati</taxon>
        <taxon>Pseudomonadota</taxon>
        <taxon>Gammaproteobacteria</taxon>
        <taxon>Enterobacterales</taxon>
        <taxon>Yersiniaceae</taxon>
        <taxon>Gibbsiella</taxon>
    </lineage>
</organism>
<comment type="caution">
    <text evidence="8">The sequence shown here is derived from an EMBL/GenBank/DDBJ whole genome shotgun (WGS) entry which is preliminary data.</text>
</comment>
<keyword evidence="3 6" id="KW-0812">Transmembrane</keyword>
<dbReference type="InterPro" id="IPR021807">
    <property type="entry name" value="LivHM_N"/>
</dbReference>
<dbReference type="PANTHER" id="PTHR30482">
    <property type="entry name" value="HIGH-AFFINITY BRANCHED-CHAIN AMINO ACID TRANSPORT SYSTEM PERMEASE"/>
    <property type="match status" value="1"/>
</dbReference>
<feature type="transmembrane region" description="Helical" evidence="6">
    <location>
        <begin position="43"/>
        <end position="60"/>
    </location>
</feature>
<keyword evidence="4 6" id="KW-1133">Transmembrane helix</keyword>
<feature type="transmembrane region" description="Helical" evidence="6">
    <location>
        <begin position="312"/>
        <end position="335"/>
    </location>
</feature>
<dbReference type="EMBL" id="BAABDG010000009">
    <property type="protein sequence ID" value="GAA3910630.1"/>
    <property type="molecule type" value="Genomic_DNA"/>
</dbReference>
<evidence type="ECO:0000256" key="5">
    <source>
        <dbReference type="ARBA" id="ARBA00023136"/>
    </source>
</evidence>
<accession>A0ABP7LXQ0</accession>
<sequence length="424" mass="46204">MKLNLLGAIFATVVLFVMASFLMGMQLSLDGTKLVVHGAAQVRWMWIGIACVVVFFFQLLRPLVQQGMKKVSGPSFVLPSFDGTTPRQKLLAAVLIAAAVAWPFLVSRGTVDIATLTLIYVMLGLGLNVVVGLSGLLVLGYGGFYAIGAYTYALLNHYYGLGFWESLPLAGIVTAMFGFLLGFPVLRLRGDYLAIVTLGFGEIVRILLLNNTEITGGPNGISQIPKPTFFGLEFNRSARDGGWDTFHNFFGLQYDPGDRIIFLYLVALLLVVLTLFVINRLLRMPLGRAWEALREDEIACRSLGLSPTKIKLTAFTISAAFAGFAGTLFAARQGFVSPESFTFVESAFVLAIVVLGGMGSQFAVILAAILLVVSRELMRDLNEYSMLLLGALMVLMMIWRPQGLLPMKRPQLKAVIHSGKGEQA</sequence>
<evidence type="ECO:0000313" key="9">
    <source>
        <dbReference type="Proteomes" id="UP001499994"/>
    </source>
</evidence>
<feature type="transmembrane region" description="Helical" evidence="6">
    <location>
        <begin position="347"/>
        <end position="372"/>
    </location>
</feature>
<name>A0ABP7LXQ0_9GAMM</name>
<gene>
    <name evidence="8" type="ORF">GCM10022405_39730</name>
</gene>
<proteinExistence type="predicted"/>
<evidence type="ECO:0000259" key="7">
    <source>
        <dbReference type="Pfam" id="PF11862"/>
    </source>
</evidence>
<dbReference type="NCBIfam" id="NF008450">
    <property type="entry name" value="PRK11301.1"/>
    <property type="match status" value="1"/>
</dbReference>
<feature type="transmembrane region" description="Helical" evidence="6">
    <location>
        <begin position="192"/>
        <end position="209"/>
    </location>
</feature>
<keyword evidence="9" id="KW-1185">Reference proteome</keyword>
<evidence type="ECO:0000256" key="1">
    <source>
        <dbReference type="ARBA" id="ARBA00004429"/>
    </source>
</evidence>
<feature type="transmembrane region" description="Helical" evidence="6">
    <location>
        <begin position="384"/>
        <end position="402"/>
    </location>
</feature>
<dbReference type="Pfam" id="PF02653">
    <property type="entry name" value="BPD_transp_2"/>
    <property type="match status" value="1"/>
</dbReference>
<dbReference type="InterPro" id="IPR001851">
    <property type="entry name" value="ABC_transp_permease"/>
</dbReference>
<evidence type="ECO:0000313" key="8">
    <source>
        <dbReference type="EMBL" id="GAA3910630.1"/>
    </source>
</evidence>
<feature type="domain" description="High-affinity branched-chain amino acid transport system permease LivHM N-terminal" evidence="7">
    <location>
        <begin position="4"/>
        <end position="102"/>
    </location>
</feature>
<feature type="transmembrane region" description="Helical" evidence="6">
    <location>
        <begin position="136"/>
        <end position="155"/>
    </location>
</feature>
<comment type="subcellular location">
    <subcellularLocation>
        <location evidence="1">Cell inner membrane</location>
        <topology evidence="1">Multi-pass membrane protein</topology>
    </subcellularLocation>
</comment>